<gene>
    <name evidence="5" type="ORF">HX095_08965</name>
</gene>
<comment type="caution">
    <text evidence="5">The sequence shown here is derived from an EMBL/GenBank/DDBJ whole genome shotgun (WGS) entry which is preliminary data.</text>
</comment>
<protein>
    <recommendedName>
        <fullName evidence="3">Peptidyl-prolyl cis-trans isomerase</fullName>
        <shortName evidence="3">PPIase</shortName>
        <ecNumber evidence="3">5.2.1.8</ecNumber>
    </recommendedName>
</protein>
<dbReference type="PANTHER" id="PTHR45625">
    <property type="entry name" value="PEPTIDYL-PROLYL CIS-TRANS ISOMERASE-RELATED"/>
    <property type="match status" value="1"/>
</dbReference>
<dbReference type="AlphaFoldDB" id="A0AAW7DH68"/>
<dbReference type="PROSITE" id="PS51257">
    <property type="entry name" value="PROKAR_LIPOPROTEIN"/>
    <property type="match status" value="1"/>
</dbReference>
<dbReference type="SUPFAM" id="SSF50891">
    <property type="entry name" value="Cyclophilin-like"/>
    <property type="match status" value="1"/>
</dbReference>
<evidence type="ECO:0000313" key="5">
    <source>
        <dbReference type="EMBL" id="MDM1551344.1"/>
    </source>
</evidence>
<comment type="similarity">
    <text evidence="3">Belongs to the cyclophilin-type PPIase family.</text>
</comment>
<dbReference type="EMBL" id="JACALR010000003">
    <property type="protein sequence ID" value="MDM1551344.1"/>
    <property type="molecule type" value="Genomic_DNA"/>
</dbReference>
<evidence type="ECO:0000313" key="6">
    <source>
        <dbReference type="Proteomes" id="UP001173578"/>
    </source>
</evidence>
<dbReference type="GO" id="GO:0003755">
    <property type="term" value="F:peptidyl-prolyl cis-trans isomerase activity"/>
    <property type="evidence" value="ECO:0007669"/>
    <property type="project" value="UniProtKB-UniRule"/>
</dbReference>
<reference evidence="5" key="2">
    <citation type="journal article" date="2022" name="Sci. Total Environ.">
        <title>Prevalence, transmission, and molecular epidemiology of tet(X)-positive bacteria among humans, animals, and environmental niches in China: An epidemiological, and genomic-based study.</title>
        <authorList>
            <person name="Dong N."/>
            <person name="Zeng Y."/>
            <person name="Cai C."/>
            <person name="Sun C."/>
            <person name="Lu J."/>
            <person name="Liu C."/>
            <person name="Zhou H."/>
            <person name="Sun Q."/>
            <person name="Shu L."/>
            <person name="Wang H."/>
            <person name="Wang Y."/>
            <person name="Wang S."/>
            <person name="Wu C."/>
            <person name="Chan E.W."/>
            <person name="Chen G."/>
            <person name="Shen Z."/>
            <person name="Chen S."/>
            <person name="Zhang R."/>
        </authorList>
    </citation>
    <scope>NUCLEOTIDE SEQUENCE</scope>
    <source>
        <strain evidence="5">210</strain>
    </source>
</reference>
<dbReference type="RefSeq" id="WP_286485916.1">
    <property type="nucleotide sequence ID" value="NZ_JACAGH010000002.1"/>
</dbReference>
<accession>A0AAW7DH68</accession>
<dbReference type="InterPro" id="IPR044666">
    <property type="entry name" value="Cyclophilin_A-like"/>
</dbReference>
<keyword evidence="2 3" id="KW-0413">Isomerase</keyword>
<dbReference type="Gene3D" id="2.40.100.10">
    <property type="entry name" value="Cyclophilin-like"/>
    <property type="match status" value="1"/>
</dbReference>
<dbReference type="PANTHER" id="PTHR45625:SF4">
    <property type="entry name" value="PEPTIDYLPROLYL ISOMERASE DOMAIN AND WD REPEAT-CONTAINING PROTEIN 1"/>
    <property type="match status" value="1"/>
</dbReference>
<dbReference type="PROSITE" id="PS50072">
    <property type="entry name" value="CSA_PPIASE_2"/>
    <property type="match status" value="1"/>
</dbReference>
<feature type="domain" description="PPIase cyclophilin-type" evidence="4">
    <location>
        <begin position="46"/>
        <end position="170"/>
    </location>
</feature>
<evidence type="ECO:0000256" key="1">
    <source>
        <dbReference type="ARBA" id="ARBA00023110"/>
    </source>
</evidence>
<reference evidence="5" key="1">
    <citation type="submission" date="2020-06" db="EMBL/GenBank/DDBJ databases">
        <authorList>
            <person name="Dong N."/>
        </authorList>
    </citation>
    <scope>NUCLEOTIDE SEQUENCE</scope>
    <source>
        <strain evidence="5">210</strain>
    </source>
</reference>
<keyword evidence="1 3" id="KW-0697">Rotamase</keyword>
<dbReference type="InterPro" id="IPR002130">
    <property type="entry name" value="Cyclophilin-type_PPIase_dom"/>
</dbReference>
<evidence type="ECO:0000256" key="2">
    <source>
        <dbReference type="ARBA" id="ARBA00023235"/>
    </source>
</evidence>
<dbReference type="EC" id="5.2.1.8" evidence="3"/>
<comment type="catalytic activity">
    <reaction evidence="3">
        <text>[protein]-peptidylproline (omega=180) = [protein]-peptidylproline (omega=0)</text>
        <dbReference type="Rhea" id="RHEA:16237"/>
        <dbReference type="Rhea" id="RHEA-COMP:10747"/>
        <dbReference type="Rhea" id="RHEA-COMP:10748"/>
        <dbReference type="ChEBI" id="CHEBI:83833"/>
        <dbReference type="ChEBI" id="CHEBI:83834"/>
        <dbReference type="EC" id="5.2.1.8"/>
    </reaction>
</comment>
<proteinExistence type="inferred from homology"/>
<evidence type="ECO:0000256" key="3">
    <source>
        <dbReference type="RuleBase" id="RU363019"/>
    </source>
</evidence>
<evidence type="ECO:0000259" key="4">
    <source>
        <dbReference type="PROSITE" id="PS50072"/>
    </source>
</evidence>
<dbReference type="PRINTS" id="PR00153">
    <property type="entry name" value="CSAPPISMRASE"/>
</dbReference>
<dbReference type="Proteomes" id="UP001173578">
    <property type="component" value="Unassembled WGS sequence"/>
</dbReference>
<dbReference type="InterPro" id="IPR029000">
    <property type="entry name" value="Cyclophilin-like_dom_sf"/>
</dbReference>
<organism evidence="5 6">
    <name type="scientific">Empedobacter falsenii</name>
    <dbReference type="NCBI Taxonomy" id="343874"/>
    <lineage>
        <taxon>Bacteria</taxon>
        <taxon>Pseudomonadati</taxon>
        <taxon>Bacteroidota</taxon>
        <taxon>Flavobacteriia</taxon>
        <taxon>Flavobacteriales</taxon>
        <taxon>Weeksellaceae</taxon>
        <taxon>Empedobacter</taxon>
    </lineage>
</organism>
<name>A0AAW7DH68_9FLAO</name>
<sequence>MKQITLALFTLITLSACTSSKTVFHKKWTTKQAPENFVARFETTKGNIDIEVERKLSPKAVDRFYQLVKYNFFEDGTFYRVVPNFVAQFGNTDTIVSNQWKKFIVEDEPVIAGNNKGALSFARAGKNTRDLDLFINLKDNHRLDTINSNDVVGFPSFGKVVNGMNVVESLYDGYAGQTMEDEEIFNSTKLMRERYPKLDKILNAKIIKSKKKETVK</sequence>
<comment type="function">
    <text evidence="3">PPIases accelerate the folding of proteins. It catalyzes the cis-trans isomerization of proline imidic peptide bonds in oligopeptides.</text>
</comment>
<dbReference type="Pfam" id="PF00160">
    <property type="entry name" value="Pro_isomerase"/>
    <property type="match status" value="1"/>
</dbReference>